<dbReference type="GO" id="GO:0005634">
    <property type="term" value="C:nucleus"/>
    <property type="evidence" value="ECO:0007669"/>
    <property type="project" value="UniProtKB-SubCell"/>
</dbReference>
<evidence type="ECO:0000256" key="8">
    <source>
        <dbReference type="ARBA" id="ARBA00022990"/>
    </source>
</evidence>
<comment type="catalytic activity">
    <reaction evidence="17">
        <text>a fatty acyl-CoA + H2O = a fatty acid + CoA + H(+)</text>
        <dbReference type="Rhea" id="RHEA:16781"/>
        <dbReference type="ChEBI" id="CHEBI:15377"/>
        <dbReference type="ChEBI" id="CHEBI:15378"/>
        <dbReference type="ChEBI" id="CHEBI:28868"/>
        <dbReference type="ChEBI" id="CHEBI:57287"/>
        <dbReference type="ChEBI" id="CHEBI:77636"/>
    </reaction>
    <physiologicalReaction direction="left-to-right" evidence="17">
        <dbReference type="Rhea" id="RHEA:16782"/>
    </physiologicalReaction>
</comment>
<dbReference type="PANTHER" id="PTHR21660">
    <property type="entry name" value="THIOESTERASE SUPERFAMILY MEMBER-RELATED"/>
    <property type="match status" value="1"/>
</dbReference>
<name>A0A1L8DZA9_9DIPT</name>
<evidence type="ECO:0000256" key="22">
    <source>
        <dbReference type="ARBA" id="ARBA00081533"/>
    </source>
</evidence>
<dbReference type="PANTHER" id="PTHR21660:SF1">
    <property type="entry name" value="ACYL-COENZYME A THIOESTERASE 13"/>
    <property type="match status" value="1"/>
</dbReference>
<evidence type="ECO:0000256" key="12">
    <source>
        <dbReference type="ARBA" id="ARBA00023242"/>
    </source>
</evidence>
<evidence type="ECO:0000256" key="2">
    <source>
        <dbReference type="ARBA" id="ARBA00004173"/>
    </source>
</evidence>
<dbReference type="InterPro" id="IPR039298">
    <property type="entry name" value="ACOT13"/>
</dbReference>
<evidence type="ECO:0000256" key="23">
    <source>
        <dbReference type="ARBA" id="ARBA00083956"/>
    </source>
</evidence>
<dbReference type="Gene3D" id="3.10.129.10">
    <property type="entry name" value="Hotdog Thioesterase"/>
    <property type="match status" value="1"/>
</dbReference>
<evidence type="ECO:0000256" key="20">
    <source>
        <dbReference type="ARBA" id="ARBA00067273"/>
    </source>
</evidence>
<dbReference type="FunFam" id="3.10.129.10:FF:000021">
    <property type="entry name" value="Acyl-coenzyme A thioesterase 13"/>
    <property type="match status" value="1"/>
</dbReference>
<evidence type="ECO:0000256" key="18">
    <source>
        <dbReference type="ARBA" id="ARBA00058205"/>
    </source>
</evidence>
<comment type="subcellular location">
    <subcellularLocation>
        <location evidence="3">Cytoplasm</location>
        <location evidence="3">Cytoskeleton</location>
        <location evidence="3">Spindle</location>
    </subcellularLocation>
    <subcellularLocation>
        <location evidence="4">Cytoplasm</location>
        <location evidence="4">Cytosol</location>
    </subcellularLocation>
    <subcellularLocation>
        <location evidence="2">Mitochondrion</location>
    </subcellularLocation>
    <subcellularLocation>
        <location evidence="1">Nucleus</location>
    </subcellularLocation>
</comment>
<keyword evidence="7" id="KW-0378">Hydrolase</keyword>
<dbReference type="GO" id="GO:0006629">
    <property type="term" value="P:lipid metabolic process"/>
    <property type="evidence" value="ECO:0007669"/>
    <property type="project" value="UniProtKB-KW"/>
</dbReference>
<reference evidence="25" key="1">
    <citation type="submission" date="2016-12" db="EMBL/GenBank/DDBJ databases">
        <title>An insight into the sialome and mialome of the sand fly, Nyssomyia neivai.</title>
        <authorList>
            <person name="Sebastian V."/>
            <person name="Goulart T.M."/>
            <person name="Oliveira W."/>
            <person name="Calvo E."/>
            <person name="Oliveira L.F."/>
            <person name="Pinto M.C."/>
            <person name="Rosselino A.M."/>
            <person name="Ribeiro J.M."/>
        </authorList>
    </citation>
    <scope>NUCLEOTIDE SEQUENCE</scope>
</reference>
<comment type="catalytic activity">
    <reaction evidence="16">
        <text>hexanoyl-CoA + H2O = hexanoate + CoA + H(+)</text>
        <dbReference type="Rhea" id="RHEA:40115"/>
        <dbReference type="ChEBI" id="CHEBI:15377"/>
        <dbReference type="ChEBI" id="CHEBI:15378"/>
        <dbReference type="ChEBI" id="CHEBI:17120"/>
        <dbReference type="ChEBI" id="CHEBI:57287"/>
        <dbReference type="ChEBI" id="CHEBI:62620"/>
    </reaction>
    <physiologicalReaction direction="left-to-right" evidence="16">
        <dbReference type="Rhea" id="RHEA:40116"/>
    </physiologicalReaction>
</comment>
<accession>A0A1L8DZA9</accession>
<evidence type="ECO:0000256" key="5">
    <source>
        <dbReference type="ARBA" id="ARBA00008324"/>
    </source>
</evidence>
<feature type="domain" description="Thioesterase" evidence="24">
    <location>
        <begin position="56"/>
        <end position="131"/>
    </location>
</feature>
<comment type="catalytic activity">
    <reaction evidence="13">
        <text>octanoyl-CoA + H2O = octanoate + CoA + H(+)</text>
        <dbReference type="Rhea" id="RHEA:30143"/>
        <dbReference type="ChEBI" id="CHEBI:15377"/>
        <dbReference type="ChEBI" id="CHEBI:15378"/>
        <dbReference type="ChEBI" id="CHEBI:25646"/>
        <dbReference type="ChEBI" id="CHEBI:57287"/>
        <dbReference type="ChEBI" id="CHEBI:57386"/>
    </reaction>
    <physiologicalReaction direction="left-to-right" evidence="13">
        <dbReference type="Rhea" id="RHEA:30144"/>
    </physiologicalReaction>
</comment>
<evidence type="ECO:0000256" key="16">
    <source>
        <dbReference type="ARBA" id="ARBA00050199"/>
    </source>
</evidence>
<dbReference type="InterPro" id="IPR029069">
    <property type="entry name" value="HotDog_dom_sf"/>
</dbReference>
<evidence type="ECO:0000256" key="11">
    <source>
        <dbReference type="ARBA" id="ARBA00023212"/>
    </source>
</evidence>
<dbReference type="EMBL" id="GFDF01002291">
    <property type="protein sequence ID" value="JAV11793.1"/>
    <property type="molecule type" value="Transcribed_RNA"/>
</dbReference>
<evidence type="ECO:0000256" key="4">
    <source>
        <dbReference type="ARBA" id="ARBA00004514"/>
    </source>
</evidence>
<comment type="subunit">
    <text evidence="19">Homotetramer. Interacts with PCTP.</text>
</comment>
<dbReference type="SUPFAM" id="SSF54637">
    <property type="entry name" value="Thioesterase/thiol ester dehydrase-isomerase"/>
    <property type="match status" value="1"/>
</dbReference>
<dbReference type="InterPro" id="IPR006683">
    <property type="entry name" value="Thioestr_dom"/>
</dbReference>
<comment type="similarity">
    <text evidence="5">Belongs to the thioesterase PaaI family.</text>
</comment>
<comment type="function">
    <text evidence="18">Catalyzes the hydrolysis of acyl-CoAs into free fatty acids and coenzyme A (CoASH), regulating their respective intracellular levels. Has acyl-CoA thioesterase activity towards medium (C12) and long-chain (C18) fatty acyl-CoA substrates. Can also hydrolyze 3-hydroxyphenylacetyl-CoA and 3,4-dihydroxyphenylacetyl-CoA (in vitro). May play a role in controlling adaptive thermogenesis.</text>
</comment>
<evidence type="ECO:0000313" key="25">
    <source>
        <dbReference type="EMBL" id="JAV11793.1"/>
    </source>
</evidence>
<dbReference type="CDD" id="cd03443">
    <property type="entry name" value="PaaI_thioesterase"/>
    <property type="match status" value="1"/>
</dbReference>
<evidence type="ECO:0000256" key="13">
    <source>
        <dbReference type="ARBA" id="ARBA00047588"/>
    </source>
</evidence>
<evidence type="ECO:0000256" key="15">
    <source>
        <dbReference type="ARBA" id="ARBA00048074"/>
    </source>
</evidence>
<evidence type="ECO:0000256" key="17">
    <source>
        <dbReference type="ARBA" id="ARBA00052976"/>
    </source>
</evidence>
<evidence type="ECO:0000256" key="1">
    <source>
        <dbReference type="ARBA" id="ARBA00004123"/>
    </source>
</evidence>
<dbReference type="GO" id="GO:0005829">
    <property type="term" value="C:cytosol"/>
    <property type="evidence" value="ECO:0007669"/>
    <property type="project" value="UniProtKB-SubCell"/>
</dbReference>
<evidence type="ECO:0000259" key="24">
    <source>
        <dbReference type="Pfam" id="PF03061"/>
    </source>
</evidence>
<evidence type="ECO:0000256" key="7">
    <source>
        <dbReference type="ARBA" id="ARBA00022801"/>
    </source>
</evidence>
<evidence type="ECO:0000256" key="19">
    <source>
        <dbReference type="ARBA" id="ARBA00064709"/>
    </source>
</evidence>
<evidence type="ECO:0000256" key="6">
    <source>
        <dbReference type="ARBA" id="ARBA00022490"/>
    </source>
</evidence>
<evidence type="ECO:0000256" key="3">
    <source>
        <dbReference type="ARBA" id="ARBA00004186"/>
    </source>
</evidence>
<comment type="catalytic activity">
    <reaction evidence="15">
        <text>dodecanoyl-CoA + H2O = dodecanoate + CoA + H(+)</text>
        <dbReference type="Rhea" id="RHEA:30135"/>
        <dbReference type="ChEBI" id="CHEBI:15377"/>
        <dbReference type="ChEBI" id="CHEBI:15378"/>
        <dbReference type="ChEBI" id="CHEBI:18262"/>
        <dbReference type="ChEBI" id="CHEBI:57287"/>
        <dbReference type="ChEBI" id="CHEBI:57375"/>
    </reaction>
    <physiologicalReaction direction="left-to-right" evidence="15">
        <dbReference type="Rhea" id="RHEA:30136"/>
    </physiologicalReaction>
</comment>
<dbReference type="GO" id="GO:0047617">
    <property type="term" value="F:fatty acyl-CoA hydrolase activity"/>
    <property type="evidence" value="ECO:0007669"/>
    <property type="project" value="InterPro"/>
</dbReference>
<keyword evidence="11" id="KW-0206">Cytoskeleton</keyword>
<evidence type="ECO:0000256" key="10">
    <source>
        <dbReference type="ARBA" id="ARBA00023128"/>
    </source>
</evidence>
<evidence type="ECO:0000256" key="14">
    <source>
        <dbReference type="ARBA" id="ARBA00047969"/>
    </source>
</evidence>
<evidence type="ECO:0000256" key="9">
    <source>
        <dbReference type="ARBA" id="ARBA00023098"/>
    </source>
</evidence>
<keyword evidence="9" id="KW-0443">Lipid metabolism</keyword>
<evidence type="ECO:0000256" key="21">
    <source>
        <dbReference type="ARBA" id="ARBA00075657"/>
    </source>
</evidence>
<organism evidence="25">
    <name type="scientific">Nyssomyia neivai</name>
    <dbReference type="NCBI Taxonomy" id="330878"/>
    <lineage>
        <taxon>Eukaryota</taxon>
        <taxon>Metazoa</taxon>
        <taxon>Ecdysozoa</taxon>
        <taxon>Arthropoda</taxon>
        <taxon>Hexapoda</taxon>
        <taxon>Insecta</taxon>
        <taxon>Pterygota</taxon>
        <taxon>Neoptera</taxon>
        <taxon>Endopterygota</taxon>
        <taxon>Diptera</taxon>
        <taxon>Nematocera</taxon>
        <taxon>Psychodoidea</taxon>
        <taxon>Psychodidae</taxon>
        <taxon>Nyssomyia</taxon>
    </lineage>
</organism>
<dbReference type="AlphaFoldDB" id="A0A1L8DZA9"/>
<keyword evidence="8" id="KW-0007">Acetylation</keyword>
<keyword evidence="10" id="KW-0496">Mitochondrion</keyword>
<proteinExistence type="inferred from homology"/>
<keyword evidence="12" id="KW-0539">Nucleus</keyword>
<comment type="catalytic activity">
    <reaction evidence="14">
        <text>decanoyl-CoA + H2O = decanoate + CoA + H(+)</text>
        <dbReference type="Rhea" id="RHEA:40059"/>
        <dbReference type="ChEBI" id="CHEBI:15377"/>
        <dbReference type="ChEBI" id="CHEBI:15378"/>
        <dbReference type="ChEBI" id="CHEBI:27689"/>
        <dbReference type="ChEBI" id="CHEBI:57287"/>
        <dbReference type="ChEBI" id="CHEBI:61430"/>
    </reaction>
    <physiologicalReaction direction="left-to-right" evidence="14">
        <dbReference type="Rhea" id="RHEA:40060"/>
    </physiologicalReaction>
</comment>
<dbReference type="NCBIfam" id="TIGR00369">
    <property type="entry name" value="unchar_dom_1"/>
    <property type="match status" value="1"/>
</dbReference>
<protein>
    <recommendedName>
        <fullName evidence="20">Acyl-coenzyme A thioesterase 13</fullName>
    </recommendedName>
    <alternativeName>
        <fullName evidence="22">Hotdog-fold thioesterase superfamily member 2</fullName>
    </alternativeName>
    <alternativeName>
        <fullName evidence="21">Palmitoyl-CoA hydrolase</fullName>
    </alternativeName>
    <alternativeName>
        <fullName evidence="23">Thioesterase superfamily member 2</fullName>
    </alternativeName>
</protein>
<dbReference type="Pfam" id="PF03061">
    <property type="entry name" value="4HBT"/>
    <property type="match status" value="1"/>
</dbReference>
<dbReference type="GO" id="GO:0005819">
    <property type="term" value="C:spindle"/>
    <property type="evidence" value="ECO:0007669"/>
    <property type="project" value="UniProtKB-SubCell"/>
</dbReference>
<dbReference type="InterPro" id="IPR003736">
    <property type="entry name" value="PAAI_dom"/>
</dbReference>
<keyword evidence="6" id="KW-0963">Cytoplasm</keyword>
<sequence>MSGKRGVDFVRAIVKYMANDGSFGTVCLKNIDIIEGGGGKVLAEFKVLPEHLNSAGALHGGFIAALMDMLTTSALATHSPPPPQAGVSVDLRVSYMKAAKEGDYVIVDAKTVKAGRKITFLECEMKHKSDGSLIAKGGQTQYLDYTLKGDYYAKF</sequence>
<dbReference type="GO" id="GO:0005739">
    <property type="term" value="C:mitochondrion"/>
    <property type="evidence" value="ECO:0007669"/>
    <property type="project" value="UniProtKB-SubCell"/>
</dbReference>